<sequence>MVYFSGKKMMDSEHIFNYIREPAEFGNIVVSVRRCVKRINEAHPVLKDRLYLELSELIEKFCKTLTSKEIKKIKQIISNYPEIKDKLSSIKASTPTKIDLPGKVNCLLVVNNVNSYGCLIDLQATPQQGQGKGIIVVNPYADPVINRALFSANIAISNYLASNGLNARGQGLYRTYDIPIELGKISKEYEGNSIGLAGAISILSYLLNKPVPSNFAFTGYVSISGEIKGVGEINTKLEVAYDKEITKVFIPSENENQVLRQYSSIVRPASKLQEVIQEVFSPQDIKRLIQQMNGSGVQAALGSERFMSKVGKGKKILISCVGNRDPYAPPDKEGKVSEGPILTAFKKVNPEIVYLLVTKEFKKYGEETKKELEIMMPKGQCEVRLDVLDLADPTVYDDLIFEMGDKIRNFLKTIGEDLEKYVVISSGTPQMHVVWVYLLTKETMLSNACVLQVREPRFVKRGEERVREVISGYLGIGRK</sequence>
<dbReference type="Pfam" id="PF05362">
    <property type="entry name" value="Lon_C"/>
    <property type="match status" value="1"/>
</dbReference>
<dbReference type="GO" id="GO:0004252">
    <property type="term" value="F:serine-type endopeptidase activity"/>
    <property type="evidence" value="ECO:0007669"/>
    <property type="project" value="InterPro"/>
</dbReference>
<dbReference type="GO" id="GO:0005524">
    <property type="term" value="F:ATP binding"/>
    <property type="evidence" value="ECO:0007669"/>
    <property type="project" value="InterPro"/>
</dbReference>
<protein>
    <recommendedName>
        <fullName evidence="1">Lon proteolytic domain-containing protein</fullName>
    </recommendedName>
</protein>
<dbReference type="Gene3D" id="3.30.230.10">
    <property type="match status" value="1"/>
</dbReference>
<dbReference type="GO" id="GO:0006508">
    <property type="term" value="P:proteolysis"/>
    <property type="evidence" value="ECO:0007669"/>
    <property type="project" value="InterPro"/>
</dbReference>
<dbReference type="InterPro" id="IPR014721">
    <property type="entry name" value="Ribsml_uS5_D2-typ_fold_subgr"/>
</dbReference>
<reference evidence="2" key="1">
    <citation type="journal article" date="2020" name="mSystems">
        <title>Genome- and Community-Level Interaction Insights into Carbon Utilization and Element Cycling Functions of Hydrothermarchaeota in Hydrothermal Sediment.</title>
        <authorList>
            <person name="Zhou Z."/>
            <person name="Liu Y."/>
            <person name="Xu W."/>
            <person name="Pan J."/>
            <person name="Luo Z.H."/>
            <person name="Li M."/>
        </authorList>
    </citation>
    <scope>NUCLEOTIDE SEQUENCE [LARGE SCALE GENOMIC DNA]</scope>
    <source>
        <strain evidence="2">HyVt-45</strain>
    </source>
</reference>
<name>A0A7V1N2B3_DESA2</name>
<dbReference type="Proteomes" id="UP000886268">
    <property type="component" value="Unassembled WGS sequence"/>
</dbReference>
<proteinExistence type="predicted"/>
<dbReference type="PANTHER" id="PTHR10046">
    <property type="entry name" value="ATP DEPENDENT LON PROTEASE FAMILY MEMBER"/>
    <property type="match status" value="1"/>
</dbReference>
<dbReference type="GO" id="GO:0030163">
    <property type="term" value="P:protein catabolic process"/>
    <property type="evidence" value="ECO:0007669"/>
    <property type="project" value="InterPro"/>
</dbReference>
<dbReference type="PRINTS" id="PR00830">
    <property type="entry name" value="ENDOLAPTASE"/>
</dbReference>
<dbReference type="AlphaFoldDB" id="A0A7V1N2B3"/>
<dbReference type="InterPro" id="IPR008269">
    <property type="entry name" value="Lon_proteolytic"/>
</dbReference>
<evidence type="ECO:0000313" key="2">
    <source>
        <dbReference type="EMBL" id="HEB73852.1"/>
    </source>
</evidence>
<evidence type="ECO:0000259" key="1">
    <source>
        <dbReference type="Pfam" id="PF05362"/>
    </source>
</evidence>
<dbReference type="InterPro" id="IPR020568">
    <property type="entry name" value="Ribosomal_Su5_D2-typ_SF"/>
</dbReference>
<gene>
    <name evidence="2" type="ORF">ENJ03_01345</name>
</gene>
<dbReference type="GO" id="GO:0004176">
    <property type="term" value="F:ATP-dependent peptidase activity"/>
    <property type="evidence" value="ECO:0007669"/>
    <property type="project" value="InterPro"/>
</dbReference>
<accession>A0A7V1N2B3</accession>
<dbReference type="SUPFAM" id="SSF54211">
    <property type="entry name" value="Ribosomal protein S5 domain 2-like"/>
    <property type="match status" value="1"/>
</dbReference>
<dbReference type="EMBL" id="DRKW01000073">
    <property type="protein sequence ID" value="HEB73852.1"/>
    <property type="molecule type" value="Genomic_DNA"/>
</dbReference>
<organism evidence="2">
    <name type="scientific">Desulfofervidus auxilii</name>
    <dbReference type="NCBI Taxonomy" id="1621989"/>
    <lineage>
        <taxon>Bacteria</taxon>
        <taxon>Pseudomonadati</taxon>
        <taxon>Thermodesulfobacteriota</taxon>
        <taxon>Candidatus Desulfofervidia</taxon>
        <taxon>Candidatus Desulfofervidales</taxon>
        <taxon>Candidatus Desulfofervidaceae</taxon>
        <taxon>Candidatus Desulfofervidus</taxon>
    </lineage>
</organism>
<comment type="caution">
    <text evidence="2">The sequence shown here is derived from an EMBL/GenBank/DDBJ whole genome shotgun (WGS) entry which is preliminary data.</text>
</comment>
<feature type="domain" description="Lon proteolytic" evidence="1">
    <location>
        <begin position="151"/>
        <end position="259"/>
    </location>
</feature>
<dbReference type="InterPro" id="IPR027065">
    <property type="entry name" value="Lon_Prtase"/>
</dbReference>